<dbReference type="InterPro" id="IPR057291">
    <property type="entry name" value="CHX17_2nd"/>
</dbReference>
<dbReference type="InterPro" id="IPR057290">
    <property type="entry name" value="CHX17_C"/>
</dbReference>
<evidence type="ECO:0000313" key="9">
    <source>
        <dbReference type="Proteomes" id="UP000008311"/>
    </source>
</evidence>
<dbReference type="Pfam" id="PF23256">
    <property type="entry name" value="CHX17_2nd"/>
    <property type="match status" value="1"/>
</dbReference>
<feature type="signal peptide" evidence="5">
    <location>
        <begin position="1"/>
        <end position="19"/>
    </location>
</feature>
<dbReference type="SUPFAM" id="SSF52402">
    <property type="entry name" value="Adenine nucleotide alpha hydrolases-like"/>
    <property type="match status" value="1"/>
</dbReference>
<organism evidence="8 9">
    <name type="scientific">Ricinus communis</name>
    <name type="common">Castor bean</name>
    <dbReference type="NCBI Taxonomy" id="3988"/>
    <lineage>
        <taxon>Eukaryota</taxon>
        <taxon>Viridiplantae</taxon>
        <taxon>Streptophyta</taxon>
        <taxon>Embryophyta</taxon>
        <taxon>Tracheophyta</taxon>
        <taxon>Spermatophyta</taxon>
        <taxon>Magnoliopsida</taxon>
        <taxon>eudicotyledons</taxon>
        <taxon>Gunneridae</taxon>
        <taxon>Pentapetalae</taxon>
        <taxon>rosids</taxon>
        <taxon>fabids</taxon>
        <taxon>Malpighiales</taxon>
        <taxon>Euphorbiaceae</taxon>
        <taxon>Acalyphoideae</taxon>
        <taxon>Acalypheae</taxon>
        <taxon>Ricinus</taxon>
    </lineage>
</organism>
<evidence type="ECO:0000256" key="4">
    <source>
        <dbReference type="ARBA" id="ARBA00023065"/>
    </source>
</evidence>
<dbReference type="GO" id="GO:0012505">
    <property type="term" value="C:endomembrane system"/>
    <property type="evidence" value="ECO:0000318"/>
    <property type="project" value="GO_Central"/>
</dbReference>
<gene>
    <name evidence="8" type="ORF">RCOM_0687880</name>
</gene>
<dbReference type="PANTHER" id="PTHR32468:SF22">
    <property type="entry name" value="CATION_H(+) ANTIPORTER 3-LIKE"/>
    <property type="match status" value="1"/>
</dbReference>
<keyword evidence="1" id="KW-0813">Transport</keyword>
<keyword evidence="4" id="KW-0406">Ion transport</keyword>
<reference evidence="9" key="1">
    <citation type="journal article" date="2010" name="Nat. Biotechnol.">
        <title>Draft genome sequence of the oilseed species Ricinus communis.</title>
        <authorList>
            <person name="Chan A.P."/>
            <person name="Crabtree J."/>
            <person name="Zhao Q."/>
            <person name="Lorenzi H."/>
            <person name="Orvis J."/>
            <person name="Puiu D."/>
            <person name="Melake-Berhan A."/>
            <person name="Jones K.M."/>
            <person name="Redman J."/>
            <person name="Chen G."/>
            <person name="Cahoon E.B."/>
            <person name="Gedil M."/>
            <person name="Stanke M."/>
            <person name="Haas B.J."/>
            <person name="Wortman J.R."/>
            <person name="Fraser-Liggett C.M."/>
            <person name="Ravel J."/>
            <person name="Rabinowicz P.D."/>
        </authorList>
    </citation>
    <scope>NUCLEOTIDE SEQUENCE [LARGE SCALE GENOMIC DNA]</scope>
    <source>
        <strain evidence="9">cv. Hale</strain>
    </source>
</reference>
<evidence type="ECO:0000313" key="8">
    <source>
        <dbReference type="EMBL" id="EEF41518.1"/>
    </source>
</evidence>
<dbReference type="Proteomes" id="UP000008311">
    <property type="component" value="Unassembled WGS sequence"/>
</dbReference>
<feature type="domain" description="Cation/H(+) antiporter central" evidence="6">
    <location>
        <begin position="206"/>
        <end position="279"/>
    </location>
</feature>
<feature type="domain" description="Cation/H(+) antiporter C-terminal" evidence="7">
    <location>
        <begin position="296"/>
        <end position="440"/>
    </location>
</feature>
<dbReference type="GO" id="GO:0098662">
    <property type="term" value="P:inorganic cation transmembrane transport"/>
    <property type="evidence" value="ECO:0000318"/>
    <property type="project" value="GO_Central"/>
</dbReference>
<dbReference type="InParanoid" id="B9S490"/>
<accession>B9S490</accession>
<keyword evidence="2" id="KW-0633">Potassium transport</keyword>
<dbReference type="GO" id="GO:0006813">
    <property type="term" value="P:potassium ion transport"/>
    <property type="evidence" value="ECO:0007669"/>
    <property type="project" value="UniProtKB-KW"/>
</dbReference>
<evidence type="ECO:0000256" key="5">
    <source>
        <dbReference type="SAM" id="SignalP"/>
    </source>
</evidence>
<evidence type="ECO:0000256" key="3">
    <source>
        <dbReference type="ARBA" id="ARBA00022958"/>
    </source>
</evidence>
<protein>
    <submittedName>
        <fullName evidence="8">Monovalent cation:proton antiporter, putative</fullName>
    </submittedName>
</protein>
<evidence type="ECO:0000256" key="2">
    <source>
        <dbReference type="ARBA" id="ARBA00022538"/>
    </source>
</evidence>
<dbReference type="Gene3D" id="3.40.50.12370">
    <property type="match status" value="1"/>
</dbReference>
<evidence type="ECO:0000256" key="1">
    <source>
        <dbReference type="ARBA" id="ARBA00022448"/>
    </source>
</evidence>
<feature type="chain" id="PRO_5002889002" evidence="5">
    <location>
        <begin position="20"/>
        <end position="451"/>
    </location>
</feature>
<evidence type="ECO:0000259" key="6">
    <source>
        <dbReference type="Pfam" id="PF23256"/>
    </source>
</evidence>
<proteinExistence type="predicted"/>
<dbReference type="AlphaFoldDB" id="B9S490"/>
<dbReference type="CDD" id="cd00293">
    <property type="entry name" value="USP-like"/>
    <property type="match status" value="1"/>
</dbReference>
<keyword evidence="5" id="KW-0732">Signal</keyword>
<name>B9S490_RICCO</name>
<dbReference type="InterPro" id="IPR050794">
    <property type="entry name" value="CPA2_transporter"/>
</dbReference>
<dbReference type="Pfam" id="PF23259">
    <property type="entry name" value="CHX17_C"/>
    <property type="match status" value="1"/>
</dbReference>
<dbReference type="PANTHER" id="PTHR32468">
    <property type="entry name" value="CATION/H + ANTIPORTER"/>
    <property type="match status" value="1"/>
</dbReference>
<dbReference type="EMBL" id="EQ973864">
    <property type="protein sequence ID" value="EEF41518.1"/>
    <property type="molecule type" value="Genomic_DNA"/>
</dbReference>
<sequence>MAFIGYMFKLLATFIFVLAVKINLEEAVVLALILNVKGPREMGTFFLFFNIELDACAKCNGIHFLNKTNHLQTRDLESTSGILLIFLITSYIPPLIKMIYDPSKHYVGYKKKCIQHTPNDAKLEILACANKQEDALSAIRLLELSNPSKESPMTVYGLCLEELLGSDAPYTINHQFGQKKSASRGSRSQPIVDIFKYFMLEHENEALVEVYTAVSPLKSMHEDICWQAFDKTCSLIVLPFHQKWNNRGNLVSNSSELRNLNINVLERAPCSVGILIDRSRSQGLSSIFAPSAIYRVAVLFVGGKDDREALAYALRMAGSRKVQLTVLCFITLDDTNTINTWEDMLDHEALRKLKHAMSMTNSNIKYIEETVGEGSDAAAIVRSAQENYDLILVGCRHESKPEAISGLSQWTEFPELGALGDQLATSEITTSVSILVVQQQILKASHSSVLN</sequence>
<keyword evidence="9" id="KW-1185">Reference proteome</keyword>
<evidence type="ECO:0000259" key="7">
    <source>
        <dbReference type="Pfam" id="PF23259"/>
    </source>
</evidence>
<dbReference type="GO" id="GO:0006885">
    <property type="term" value="P:regulation of pH"/>
    <property type="evidence" value="ECO:0000318"/>
    <property type="project" value="GO_Central"/>
</dbReference>
<dbReference type="eggNOG" id="KOG1650">
    <property type="taxonomic scope" value="Eukaryota"/>
</dbReference>
<keyword evidence="3" id="KW-0630">Potassium</keyword>